<evidence type="ECO:0000256" key="4">
    <source>
        <dbReference type="ARBA" id="ARBA00022729"/>
    </source>
</evidence>
<dbReference type="PROSITE" id="PS50983">
    <property type="entry name" value="FE_B12_PBP"/>
    <property type="match status" value="1"/>
</dbReference>
<feature type="domain" description="Fe/B12 periplasmic-binding" evidence="10">
    <location>
        <begin position="403"/>
        <end position="658"/>
    </location>
</feature>
<dbReference type="SUPFAM" id="SSF53807">
    <property type="entry name" value="Helical backbone' metal receptor"/>
    <property type="match status" value="1"/>
</dbReference>
<feature type="compositionally biased region" description="Polar residues" evidence="8">
    <location>
        <begin position="369"/>
        <end position="381"/>
    </location>
</feature>
<dbReference type="GO" id="GO:0003700">
    <property type="term" value="F:DNA-binding transcription factor activity"/>
    <property type="evidence" value="ECO:0007669"/>
    <property type="project" value="InterPro"/>
</dbReference>
<dbReference type="PATRIC" id="fig|1117108.3.peg.1200"/>
<feature type="compositionally biased region" description="Low complexity" evidence="8">
    <location>
        <begin position="347"/>
        <end position="367"/>
    </location>
</feature>
<dbReference type="InterPro" id="IPR018060">
    <property type="entry name" value="HTH_AraC"/>
</dbReference>
<reference evidence="11 12" key="1">
    <citation type="submission" date="2013-05" db="EMBL/GenBank/DDBJ databases">
        <authorList>
            <person name="Strain E.A."/>
            <person name="Brown E."/>
            <person name="Allard M.W."/>
            <person name="Luo Y.L."/>
        </authorList>
    </citation>
    <scope>NUCLEOTIDE SEQUENCE [LARGE SCALE GENOMIC DNA]</scope>
    <source>
        <strain evidence="11 12">TS-15</strain>
    </source>
</reference>
<evidence type="ECO:0000256" key="8">
    <source>
        <dbReference type="SAM" id="MobiDB-lite"/>
    </source>
</evidence>
<protein>
    <recommendedName>
        <fullName evidence="13">AraC family transcriptional regulator</fullName>
    </recommendedName>
</protein>
<dbReference type="PANTHER" id="PTHR30532:SF26">
    <property type="entry name" value="IRON(3+)-HYDROXAMATE-BINDING PROTEIN FHUD"/>
    <property type="match status" value="1"/>
</dbReference>
<keyword evidence="7" id="KW-0804">Transcription</keyword>
<dbReference type="Gene3D" id="1.10.10.60">
    <property type="entry name" value="Homeodomain-like"/>
    <property type="match status" value="2"/>
</dbReference>
<sequence length="658" mass="74304">MNADEHLLLWDHAAIKVLDIRHIMMGMDEVVRDYKLPASMYLLATRGSAQVRLDGEEYLLECFQVMHSGKGTMLDISLIAEEFEYYMIFYRATIPLPCRQELLRLMESSSPFQLQYHFTPNNPVSLYHKTRWMAEEWRQAGSLERFQVKSLFYQFVYSVLQQLHCQLIEVREPDLVTQAIAYIQEHYAEAITLESLADNLNYSVPHLSASFKKNTGYSPIDYLIQIRMDMAAALLVDTDATLREIAESVGYKDPYYLSRLFKKYKGAPPARFRVRERTRRRTEDRPANIMRSSIVARQLRRYIDNDYYYQYKDGGSIPMFQQSKSSAAAVLLLCFVLLLTACSGASSATSNSESSSGSQTTTNSVSTPLGASQSNTGQTSGQMQTKIVSTIYGDVTVPLNPKRIVADQYLGSFVALDVIPIGVPGLHLQNPYFQEALKGVADLGDINGNLEKMLDLQPDLIVTGVKDDQARYEQLSKIAPTIAVPFGELKNAHEELTYFGKLLGKEKEAEAWLADYDHRVAAAKEKVRKVIPADASITILETADKSTYVYGDNFGRGGQAIYQALGFKPPAQVAPKIMEKQWAELSGELLPQYAGDYIILTSNNRTLEDLKADPIWGSLDAIKNNRVYIWKEERSWYFDPIAVLSQTEELAAWLTSLK</sequence>
<dbReference type="CDD" id="cd01138">
    <property type="entry name" value="FeuA"/>
    <property type="match status" value="1"/>
</dbReference>
<dbReference type="Proteomes" id="UP000015344">
    <property type="component" value="Unassembled WGS sequence"/>
</dbReference>
<dbReference type="InterPro" id="IPR009057">
    <property type="entry name" value="Homeodomain-like_sf"/>
</dbReference>
<evidence type="ECO:0000256" key="2">
    <source>
        <dbReference type="ARBA" id="ARBA00008814"/>
    </source>
</evidence>
<feature type="region of interest" description="Disordered" evidence="8">
    <location>
        <begin position="347"/>
        <end position="381"/>
    </location>
</feature>
<dbReference type="SUPFAM" id="SSF46689">
    <property type="entry name" value="Homeodomain-like"/>
    <property type="match status" value="2"/>
</dbReference>
<proteinExistence type="inferred from homology"/>
<keyword evidence="3" id="KW-0813">Transport</keyword>
<dbReference type="EMBL" id="ATMT01000020">
    <property type="protein sequence ID" value="EPY08204.1"/>
    <property type="molecule type" value="Genomic_DNA"/>
</dbReference>
<dbReference type="Pfam" id="PF12833">
    <property type="entry name" value="HTH_18"/>
    <property type="match status" value="1"/>
</dbReference>
<evidence type="ECO:0000259" key="9">
    <source>
        <dbReference type="PROSITE" id="PS01124"/>
    </source>
</evidence>
<comment type="similarity">
    <text evidence="2">Belongs to the bacterial solute-binding protein 8 family.</text>
</comment>
<organism evidence="11 12">
    <name type="scientific">Paenibacillus alvei TS-15</name>
    <dbReference type="NCBI Taxonomy" id="1117108"/>
    <lineage>
        <taxon>Bacteria</taxon>
        <taxon>Bacillati</taxon>
        <taxon>Bacillota</taxon>
        <taxon>Bacilli</taxon>
        <taxon>Bacillales</taxon>
        <taxon>Paenibacillaceae</taxon>
        <taxon>Paenibacillus</taxon>
    </lineage>
</organism>
<dbReference type="eggNOG" id="COG0614">
    <property type="taxonomic scope" value="Bacteria"/>
</dbReference>
<evidence type="ECO:0008006" key="13">
    <source>
        <dbReference type="Google" id="ProtNLM"/>
    </source>
</evidence>
<evidence type="ECO:0000259" key="10">
    <source>
        <dbReference type="PROSITE" id="PS50983"/>
    </source>
</evidence>
<dbReference type="GO" id="GO:1901678">
    <property type="term" value="P:iron coordination entity transport"/>
    <property type="evidence" value="ECO:0007669"/>
    <property type="project" value="UniProtKB-ARBA"/>
</dbReference>
<evidence type="ECO:0000256" key="6">
    <source>
        <dbReference type="ARBA" id="ARBA00023125"/>
    </source>
</evidence>
<dbReference type="PROSITE" id="PS01124">
    <property type="entry name" value="HTH_ARAC_FAMILY_2"/>
    <property type="match status" value="1"/>
</dbReference>
<dbReference type="AlphaFoldDB" id="S9SU42"/>
<dbReference type="InterPro" id="IPR018062">
    <property type="entry name" value="HTH_AraC-typ_CS"/>
</dbReference>
<dbReference type="SMART" id="SM00342">
    <property type="entry name" value="HTH_ARAC"/>
    <property type="match status" value="1"/>
</dbReference>
<keyword evidence="4" id="KW-0732">Signal</keyword>
<dbReference type="PANTHER" id="PTHR30532">
    <property type="entry name" value="IRON III DICITRATE-BINDING PERIPLASMIC PROTEIN"/>
    <property type="match status" value="1"/>
</dbReference>
<name>S9SU42_PAEAL</name>
<dbReference type="InterPro" id="IPR002491">
    <property type="entry name" value="ABC_transptr_periplasmic_BD"/>
</dbReference>
<keyword evidence="5" id="KW-0805">Transcription regulation</keyword>
<dbReference type="eggNOG" id="COG2207">
    <property type="taxonomic scope" value="Bacteria"/>
</dbReference>
<dbReference type="Gene3D" id="3.40.50.1980">
    <property type="entry name" value="Nitrogenase molybdenum iron protein domain"/>
    <property type="match status" value="2"/>
</dbReference>
<dbReference type="RefSeq" id="WP_021258654.1">
    <property type="nucleotide sequence ID" value="NZ_ATMT01000020.1"/>
</dbReference>
<evidence type="ECO:0000256" key="1">
    <source>
        <dbReference type="ARBA" id="ARBA00004196"/>
    </source>
</evidence>
<dbReference type="GO" id="GO:0030288">
    <property type="term" value="C:outer membrane-bounded periplasmic space"/>
    <property type="evidence" value="ECO:0007669"/>
    <property type="project" value="TreeGrafter"/>
</dbReference>
<comment type="subcellular location">
    <subcellularLocation>
        <location evidence="1">Cell envelope</location>
    </subcellularLocation>
</comment>
<feature type="domain" description="HTH araC/xylS-type" evidence="9">
    <location>
        <begin position="177"/>
        <end position="275"/>
    </location>
</feature>
<evidence type="ECO:0000313" key="11">
    <source>
        <dbReference type="EMBL" id="EPY08204.1"/>
    </source>
</evidence>
<dbReference type="PROSITE" id="PS00041">
    <property type="entry name" value="HTH_ARAC_FAMILY_1"/>
    <property type="match status" value="1"/>
</dbReference>
<dbReference type="InterPro" id="IPR051313">
    <property type="entry name" value="Bact_iron-sidero_bind"/>
</dbReference>
<evidence type="ECO:0000256" key="5">
    <source>
        <dbReference type="ARBA" id="ARBA00023015"/>
    </source>
</evidence>
<keyword evidence="6" id="KW-0238">DNA-binding</keyword>
<dbReference type="GO" id="GO:0043565">
    <property type="term" value="F:sequence-specific DNA binding"/>
    <property type="evidence" value="ECO:0007669"/>
    <property type="project" value="InterPro"/>
</dbReference>
<gene>
    <name evidence="11" type="ORF">PAALTS15_05733</name>
</gene>
<evidence type="ECO:0000256" key="7">
    <source>
        <dbReference type="ARBA" id="ARBA00023163"/>
    </source>
</evidence>
<comment type="caution">
    <text evidence="11">The sequence shown here is derived from an EMBL/GenBank/DDBJ whole genome shotgun (WGS) entry which is preliminary data.</text>
</comment>
<evidence type="ECO:0000256" key="3">
    <source>
        <dbReference type="ARBA" id="ARBA00022448"/>
    </source>
</evidence>
<evidence type="ECO:0000313" key="12">
    <source>
        <dbReference type="Proteomes" id="UP000015344"/>
    </source>
</evidence>
<dbReference type="Pfam" id="PF01497">
    <property type="entry name" value="Peripla_BP_2"/>
    <property type="match status" value="1"/>
</dbReference>
<accession>S9SU42</accession>